<feature type="chain" id="PRO_5005488922" evidence="2">
    <location>
        <begin position="24"/>
        <end position="311"/>
    </location>
</feature>
<keyword evidence="1" id="KW-1133">Transmembrane helix</keyword>
<organism evidence="3">
    <name type="scientific">Lepeophtheirus salmonis</name>
    <name type="common">Salmon louse</name>
    <name type="synonym">Caligus salmonis</name>
    <dbReference type="NCBI Taxonomy" id="72036"/>
    <lineage>
        <taxon>Eukaryota</taxon>
        <taxon>Metazoa</taxon>
        <taxon>Ecdysozoa</taxon>
        <taxon>Arthropoda</taxon>
        <taxon>Crustacea</taxon>
        <taxon>Multicrustacea</taxon>
        <taxon>Hexanauplia</taxon>
        <taxon>Copepoda</taxon>
        <taxon>Siphonostomatoida</taxon>
        <taxon>Caligidae</taxon>
        <taxon>Lepeophtheirus</taxon>
    </lineage>
</organism>
<proteinExistence type="predicted"/>
<feature type="transmembrane region" description="Helical" evidence="1">
    <location>
        <begin position="164"/>
        <end position="185"/>
    </location>
</feature>
<reference evidence="3" key="1">
    <citation type="submission" date="2014-05" db="EMBL/GenBank/DDBJ databases">
        <authorList>
            <person name="Chronopoulou M."/>
        </authorList>
    </citation>
    <scope>NUCLEOTIDE SEQUENCE</scope>
    <source>
        <tissue evidence="3">Whole organism</tissue>
    </source>
</reference>
<protein>
    <submittedName>
        <fullName evidence="3">Uncharacterized protein</fullName>
    </submittedName>
</protein>
<sequence>MKHSHRIPSLLLLVVICVHDLRATCSSVNTSVGSVENIDVGTGRVLFPWYFPWLPQFRGIDLGERFNSIRAPEDTGYFMTRDTIAFFITNIGWMILHALLWRGKVTRSSELGFPFNIVALIFGSPSNEGKNPDDRLFLQSSVEELDGNALINFFLNPMAATRNLYLSGGFSFFALVLWLLPTFLWTGTPLPTNSDKKRESRFINIVKHVRSGSNAVGIYNRLMCPQCILVVMAINLVALMSRYIFWSVLSASPDLPSFGVPKTNGRSLNSKRESSSFRDILNEAIDDFLLSVDLRMDTIVKDLEKREVKHF</sequence>
<accession>A0A0K2UQY0</accession>
<keyword evidence="1" id="KW-0472">Membrane</keyword>
<feature type="non-terminal residue" evidence="3">
    <location>
        <position position="1"/>
    </location>
</feature>
<dbReference type="EMBL" id="HACA01023104">
    <property type="protein sequence ID" value="CDW40465.1"/>
    <property type="molecule type" value="Transcribed_RNA"/>
</dbReference>
<name>A0A0K2UQY0_LEPSM</name>
<evidence type="ECO:0000256" key="2">
    <source>
        <dbReference type="SAM" id="SignalP"/>
    </source>
</evidence>
<keyword evidence="2" id="KW-0732">Signal</keyword>
<feature type="transmembrane region" description="Helical" evidence="1">
    <location>
        <begin position="218"/>
        <end position="239"/>
    </location>
</feature>
<evidence type="ECO:0000313" key="3">
    <source>
        <dbReference type="EMBL" id="CDW40465.1"/>
    </source>
</evidence>
<keyword evidence="1" id="KW-0812">Transmembrane</keyword>
<feature type="signal peptide" evidence="2">
    <location>
        <begin position="1"/>
        <end position="23"/>
    </location>
</feature>
<dbReference type="AlphaFoldDB" id="A0A0K2UQY0"/>
<evidence type="ECO:0000256" key="1">
    <source>
        <dbReference type="SAM" id="Phobius"/>
    </source>
</evidence>
<feature type="transmembrane region" description="Helical" evidence="1">
    <location>
        <begin position="84"/>
        <end position="101"/>
    </location>
</feature>